<dbReference type="EMBL" id="LXQA010655234">
    <property type="protein sequence ID" value="MCI64411.1"/>
    <property type="molecule type" value="Genomic_DNA"/>
</dbReference>
<sequence>SMSDNCVITGTDLLRVHFQNSVLIARFLYLANVCRHCDHDQHQYGQGDSRCIVAIVRGR</sequence>
<accession>A0A392TT75</accession>
<organism evidence="1 2">
    <name type="scientific">Trifolium medium</name>
    <dbReference type="NCBI Taxonomy" id="97028"/>
    <lineage>
        <taxon>Eukaryota</taxon>
        <taxon>Viridiplantae</taxon>
        <taxon>Streptophyta</taxon>
        <taxon>Embryophyta</taxon>
        <taxon>Tracheophyta</taxon>
        <taxon>Spermatophyta</taxon>
        <taxon>Magnoliopsida</taxon>
        <taxon>eudicotyledons</taxon>
        <taxon>Gunneridae</taxon>
        <taxon>Pentapetalae</taxon>
        <taxon>rosids</taxon>
        <taxon>fabids</taxon>
        <taxon>Fabales</taxon>
        <taxon>Fabaceae</taxon>
        <taxon>Papilionoideae</taxon>
        <taxon>50 kb inversion clade</taxon>
        <taxon>NPAAA clade</taxon>
        <taxon>Hologalegina</taxon>
        <taxon>IRL clade</taxon>
        <taxon>Trifolieae</taxon>
        <taxon>Trifolium</taxon>
    </lineage>
</organism>
<reference evidence="1 2" key="1">
    <citation type="journal article" date="2018" name="Front. Plant Sci.">
        <title>Red Clover (Trifolium pratense) and Zigzag Clover (T. medium) - A Picture of Genomic Similarities and Differences.</title>
        <authorList>
            <person name="Dluhosova J."/>
            <person name="Istvanek J."/>
            <person name="Nedelnik J."/>
            <person name="Repkova J."/>
        </authorList>
    </citation>
    <scope>NUCLEOTIDE SEQUENCE [LARGE SCALE GENOMIC DNA]</scope>
    <source>
        <strain evidence="2">cv. 10/8</strain>
        <tissue evidence="1">Leaf</tissue>
    </source>
</reference>
<name>A0A392TT75_9FABA</name>
<dbReference type="Proteomes" id="UP000265520">
    <property type="component" value="Unassembled WGS sequence"/>
</dbReference>
<evidence type="ECO:0000313" key="1">
    <source>
        <dbReference type="EMBL" id="MCI64411.1"/>
    </source>
</evidence>
<proteinExistence type="predicted"/>
<dbReference type="AlphaFoldDB" id="A0A392TT75"/>
<comment type="caution">
    <text evidence="1">The sequence shown here is derived from an EMBL/GenBank/DDBJ whole genome shotgun (WGS) entry which is preliminary data.</text>
</comment>
<evidence type="ECO:0000313" key="2">
    <source>
        <dbReference type="Proteomes" id="UP000265520"/>
    </source>
</evidence>
<protein>
    <submittedName>
        <fullName evidence="1">Uncharacterized protein</fullName>
    </submittedName>
</protein>
<feature type="non-terminal residue" evidence="1">
    <location>
        <position position="1"/>
    </location>
</feature>
<keyword evidence="2" id="KW-1185">Reference proteome</keyword>